<dbReference type="PANTHER" id="PTHR21013">
    <property type="entry name" value="ATP SYNTHASE MITOCHONDRIAL F1 COMPLEX ASSEMBLY FACTOR 2/ATP12 PROTEIN, MITOCHONDRIAL PRECURSOR"/>
    <property type="match status" value="1"/>
</dbReference>
<organism evidence="6 7">
    <name type="scientific">Saccoglossus kowalevskii</name>
    <name type="common">Acorn worm</name>
    <dbReference type="NCBI Taxonomy" id="10224"/>
    <lineage>
        <taxon>Eukaryota</taxon>
        <taxon>Metazoa</taxon>
        <taxon>Hemichordata</taxon>
        <taxon>Enteropneusta</taxon>
        <taxon>Harrimaniidae</taxon>
        <taxon>Saccoglossus</taxon>
    </lineage>
</organism>
<evidence type="ECO:0000256" key="4">
    <source>
        <dbReference type="ARBA" id="ARBA00023128"/>
    </source>
</evidence>
<dbReference type="PANTHER" id="PTHR21013:SF10">
    <property type="entry name" value="ATP SYNTHASE MITOCHONDRIAL F1 COMPLEX ASSEMBLY FACTOR 2"/>
    <property type="match status" value="1"/>
</dbReference>
<comment type="similarity">
    <text evidence="2">Belongs to the ATP12 family.</text>
</comment>
<keyword evidence="4" id="KW-0496">Mitochondrion</keyword>
<keyword evidence="5" id="KW-0143">Chaperone</keyword>
<keyword evidence="3" id="KW-0809">Transit peptide</keyword>
<dbReference type="GeneID" id="100375388"/>
<evidence type="ECO:0000256" key="2">
    <source>
        <dbReference type="ARBA" id="ARBA00008231"/>
    </source>
</evidence>
<dbReference type="Gene3D" id="1.10.3580.10">
    <property type="entry name" value="ATP12 ATPase"/>
    <property type="match status" value="1"/>
</dbReference>
<name>A0ABM0MP75_SACKO</name>
<protein>
    <submittedName>
        <fullName evidence="7">ATP synthase mitochondrial F1 complex assembly factor 2-like</fullName>
    </submittedName>
</protein>
<accession>A0ABM0MP75</accession>
<comment type="subcellular location">
    <subcellularLocation>
        <location evidence="1">Mitochondrion</location>
    </subcellularLocation>
</comment>
<dbReference type="SUPFAM" id="SSF160909">
    <property type="entry name" value="ATP12-like"/>
    <property type="match status" value="1"/>
</dbReference>
<gene>
    <name evidence="7" type="primary">LOC100375388</name>
</gene>
<proteinExistence type="inferred from homology"/>
<evidence type="ECO:0000256" key="3">
    <source>
        <dbReference type="ARBA" id="ARBA00022946"/>
    </source>
</evidence>
<reference evidence="7" key="1">
    <citation type="submission" date="2025-08" db="UniProtKB">
        <authorList>
            <consortium name="RefSeq"/>
        </authorList>
    </citation>
    <scope>IDENTIFICATION</scope>
    <source>
        <tissue evidence="7">Testes</tissue>
    </source>
</reference>
<dbReference type="RefSeq" id="XP_006821816.1">
    <property type="nucleotide sequence ID" value="XM_006821753.1"/>
</dbReference>
<dbReference type="Pfam" id="PF07542">
    <property type="entry name" value="ATP12"/>
    <property type="match status" value="1"/>
</dbReference>
<evidence type="ECO:0000313" key="7">
    <source>
        <dbReference type="RefSeq" id="XP_006821816.1"/>
    </source>
</evidence>
<evidence type="ECO:0000256" key="1">
    <source>
        <dbReference type="ARBA" id="ARBA00004173"/>
    </source>
</evidence>
<dbReference type="Proteomes" id="UP000694865">
    <property type="component" value="Unplaced"/>
</dbReference>
<keyword evidence="6" id="KW-1185">Reference proteome</keyword>
<dbReference type="Gene3D" id="3.30.2180.10">
    <property type="entry name" value="ATP12-like"/>
    <property type="match status" value="1"/>
</dbReference>
<evidence type="ECO:0000313" key="6">
    <source>
        <dbReference type="Proteomes" id="UP000694865"/>
    </source>
</evidence>
<dbReference type="InterPro" id="IPR023335">
    <property type="entry name" value="ATP12_ortho_dom_sf"/>
</dbReference>
<dbReference type="InterPro" id="IPR042272">
    <property type="entry name" value="ATP12_ATP_synth-F1-assembly_N"/>
</dbReference>
<dbReference type="InterPro" id="IPR011419">
    <property type="entry name" value="ATP12_ATP_synth-F1-assembly"/>
</dbReference>
<sequence>MLVRFSAICFRCHSERLAQQVRQCRQMSSFRDIKRFYKNVSVTQNDSIFEINLDNRKLKTPMGNIFTVPNEPLAIAVATEWDSQAKLIQRHTMYLSNLCNAVLDNPAQKNKETIIKTILHYLKTDTVCFREEEPPEFYALQQKEWDPVLEWVNRRYEVNIESTTSLMGPEITQKTQDKFKQHLLSYNSWAIVGYESAVQCLKSLILTAALIDRCISVDQAVDLSRLEFTYQTQRWGRVEWSHDLDEADLKARVAAATLFVHLATESDKVVQKLDKASQ</sequence>
<evidence type="ECO:0000256" key="5">
    <source>
        <dbReference type="ARBA" id="ARBA00023186"/>
    </source>
</evidence>